<dbReference type="SUPFAM" id="SSF56601">
    <property type="entry name" value="beta-lactamase/transpeptidase-like"/>
    <property type="match status" value="1"/>
</dbReference>
<dbReference type="PANTHER" id="PTHR46825:SF9">
    <property type="entry name" value="BETA-LACTAMASE-RELATED DOMAIN-CONTAINING PROTEIN"/>
    <property type="match status" value="1"/>
</dbReference>
<reference evidence="2 3" key="1">
    <citation type="submission" date="2020-08" db="EMBL/GenBank/DDBJ databases">
        <title>Genome public.</title>
        <authorList>
            <person name="Liu C."/>
            <person name="Sun Q."/>
        </authorList>
    </citation>
    <scope>NUCLEOTIDE SEQUENCE [LARGE SCALE GENOMIC DNA]</scope>
    <source>
        <strain evidence="2 3">BX10</strain>
    </source>
</reference>
<feature type="domain" description="Beta-lactamase-related" evidence="1">
    <location>
        <begin position="12"/>
        <end position="363"/>
    </location>
</feature>
<proteinExistence type="predicted"/>
<evidence type="ECO:0000313" key="3">
    <source>
        <dbReference type="Proteomes" id="UP000647491"/>
    </source>
</evidence>
<sequence>MNRINAANQALFEELVKQIQIQGNAAGIAVAIVDEEGKTQYEQYFGYRDTEQKLPMDENTIFGLASVTKSFVALSIMQLAEKGLLDLNDPVSRYIPEFTNKNQETVRIHHFLSHSGGFYPVHRTVVKEIAEKLGISEETEGDLGYSVKLAEAGAKAVAEQLDAQTPGHGLIGRPGEYMSYCNDGYGLLSEIVRRVGGEASFADYVKKNILDPLGMERSGCDYLRPRLDENSAVLYKKENGVMTGCKDYYDNAFVLGGAGSMKSTISDMKKILYMYLNHGKTAAGGRILSMEGIRSMCRPRMEYRPESWYCFGLATKKIDDVTVVEHGGSLTGVSSNMSWSYDAGCGVIVLCNTSDVPVSAIADAAMRMYHGRNPLEDRGLYQENPWSEKTRKAAVGCYLSSEDSEVEIRENGDGVLAVVEGREKNLVMVQENLGIIRGYAKDAYLKLFKDENGGVFAIGFGGRMLPRK</sequence>
<keyword evidence="3" id="KW-1185">Reference proteome</keyword>
<dbReference type="InterPro" id="IPR001466">
    <property type="entry name" value="Beta-lactam-related"/>
</dbReference>
<dbReference type="Pfam" id="PF00144">
    <property type="entry name" value="Beta-lactamase"/>
    <property type="match status" value="1"/>
</dbReference>
<dbReference type="PANTHER" id="PTHR46825">
    <property type="entry name" value="D-ALANYL-D-ALANINE-CARBOXYPEPTIDASE/ENDOPEPTIDASE AMPH"/>
    <property type="match status" value="1"/>
</dbReference>
<evidence type="ECO:0000259" key="1">
    <source>
        <dbReference type="Pfam" id="PF00144"/>
    </source>
</evidence>
<organism evidence="2 3">
    <name type="scientific">Enterocloster hominis</name>
    <name type="common">ex Liu et al. 2021</name>
    <dbReference type="NCBI Taxonomy" id="2763663"/>
    <lineage>
        <taxon>Bacteria</taxon>
        <taxon>Bacillati</taxon>
        <taxon>Bacillota</taxon>
        <taxon>Clostridia</taxon>
        <taxon>Lachnospirales</taxon>
        <taxon>Lachnospiraceae</taxon>
        <taxon>Enterocloster</taxon>
    </lineage>
</organism>
<evidence type="ECO:0000313" key="2">
    <source>
        <dbReference type="EMBL" id="MBC8597689.1"/>
    </source>
</evidence>
<dbReference type="EMBL" id="JACRTJ010000001">
    <property type="protein sequence ID" value="MBC8597689.1"/>
    <property type="molecule type" value="Genomic_DNA"/>
</dbReference>
<dbReference type="Gene3D" id="3.40.710.10">
    <property type="entry name" value="DD-peptidase/beta-lactamase superfamily"/>
    <property type="match status" value="1"/>
</dbReference>
<dbReference type="InterPro" id="IPR012338">
    <property type="entry name" value="Beta-lactam/transpept-like"/>
</dbReference>
<gene>
    <name evidence="2" type="ORF">H8708_00305</name>
</gene>
<comment type="caution">
    <text evidence="2">The sequence shown here is derived from an EMBL/GenBank/DDBJ whole genome shotgun (WGS) entry which is preliminary data.</text>
</comment>
<dbReference type="RefSeq" id="WP_262426602.1">
    <property type="nucleotide sequence ID" value="NZ_JACRTJ010000001.1"/>
</dbReference>
<protein>
    <submittedName>
        <fullName evidence="2">Beta-lactamase family protein</fullName>
    </submittedName>
</protein>
<accession>A0ABR7NNN4</accession>
<name>A0ABR7NNN4_9FIRM</name>
<dbReference type="Proteomes" id="UP000647491">
    <property type="component" value="Unassembled WGS sequence"/>
</dbReference>
<dbReference type="InterPro" id="IPR050491">
    <property type="entry name" value="AmpC-like"/>
</dbReference>